<reference evidence="2" key="1">
    <citation type="submission" date="2021-07" db="EMBL/GenBank/DDBJ databases">
        <title>Shewanella sp. YLB-07 whole genome sequence.</title>
        <authorList>
            <person name="Yu L."/>
        </authorList>
    </citation>
    <scope>NUCLEOTIDE SEQUENCE</scope>
    <source>
        <strain evidence="2">YLB-08</strain>
    </source>
</reference>
<name>A0ABX8S353_9GAMM</name>
<organism evidence="2 3">
    <name type="scientific">Shewanella eurypsychrophilus</name>
    <dbReference type="NCBI Taxonomy" id="2593656"/>
    <lineage>
        <taxon>Bacteria</taxon>
        <taxon>Pseudomonadati</taxon>
        <taxon>Pseudomonadota</taxon>
        <taxon>Gammaproteobacteria</taxon>
        <taxon>Alteromonadales</taxon>
        <taxon>Shewanellaceae</taxon>
        <taxon>Shewanella</taxon>
    </lineage>
</organism>
<keyword evidence="2" id="KW-0282">Flagellum</keyword>
<protein>
    <submittedName>
        <fullName evidence="2">FliM/FliN family flagellar motor switch protein</fullName>
    </submittedName>
</protein>
<keyword evidence="2" id="KW-0969">Cilium</keyword>
<evidence type="ECO:0000313" key="2">
    <source>
        <dbReference type="EMBL" id="QXP44961.1"/>
    </source>
</evidence>
<keyword evidence="3" id="KW-1185">Reference proteome</keyword>
<dbReference type="EMBL" id="CP045503">
    <property type="protein sequence ID" value="QXP44961.1"/>
    <property type="molecule type" value="Genomic_DNA"/>
</dbReference>
<evidence type="ECO:0000313" key="3">
    <source>
        <dbReference type="Proteomes" id="UP000316416"/>
    </source>
</evidence>
<dbReference type="Gene3D" id="2.30.330.10">
    <property type="entry name" value="SpoA-like"/>
    <property type="match status" value="1"/>
</dbReference>
<dbReference type="InterPro" id="IPR001543">
    <property type="entry name" value="FliN-like_C"/>
</dbReference>
<dbReference type="SUPFAM" id="SSF101801">
    <property type="entry name" value="Surface presentation of antigens (SPOA)"/>
    <property type="match status" value="1"/>
</dbReference>
<dbReference type="Pfam" id="PF01052">
    <property type="entry name" value="FliMN_C"/>
    <property type="match status" value="1"/>
</dbReference>
<keyword evidence="2" id="KW-0966">Cell projection</keyword>
<feature type="domain" description="Flagellar motor switch protein FliN-like C-terminal" evidence="1">
    <location>
        <begin position="215"/>
        <end position="282"/>
    </location>
</feature>
<evidence type="ECO:0000259" key="1">
    <source>
        <dbReference type="Pfam" id="PF01052"/>
    </source>
</evidence>
<gene>
    <name evidence="2" type="ORF">FM038_25270</name>
</gene>
<dbReference type="Proteomes" id="UP000316416">
    <property type="component" value="Chromosome"/>
</dbReference>
<accession>A0ABX8S353</accession>
<proteinExistence type="predicted"/>
<dbReference type="InterPro" id="IPR036429">
    <property type="entry name" value="SpoA-like_sf"/>
</dbReference>
<sequence length="293" mass="32748">MKTTSKARLLKFSQCKKVRPVALIQEKLARSRLLIQVESCQRTVLDAVNCVLNPIIRQGHHALTCISQQEASVPIEPDGNHAWFRLSYHGTMLAWWRIDRCTLDQLASGYYGSLATPLKSPLRSPSQSEFRLARKLMLAALKVLPITELDEEAIELELVFNNTPIDAPINWSLSFAKGQMTSPILFCMTEYLLGLMSEQPSLYLATPELSEQLAQRLKQIPLKISLELGRQNTPVNSLNGLKVGDVLPMNLHSRCPVTVGKRPLFYAAVHTHEGQMVAKLTQDIFVQDDGGSC</sequence>
<dbReference type="RefSeq" id="WP_142873181.1">
    <property type="nucleotide sequence ID" value="NZ_CP045503.2"/>
</dbReference>